<evidence type="ECO:0000259" key="1">
    <source>
        <dbReference type="Pfam" id="PF06985"/>
    </source>
</evidence>
<sequence length="165" mass="19058">MRLLHAATRKFHEFDGVFIPAYAILSHGWEGDEVTYQELRDDAPAAAHKAGFKKIHQCCQQALRDGLSFVWVDTCCIDKSSSAELSEAIKSMYQWYQRSTACYAYLSDVQLWDTYKVEDVDGRKWWTRGWTLQELIAPASVVFYAEGVRRSDPHCMAIRVRKAQR</sequence>
<proteinExistence type="predicted"/>
<dbReference type="AlphaFoldDB" id="A0A6A7AED4"/>
<dbReference type="Proteomes" id="UP000799424">
    <property type="component" value="Unassembled WGS sequence"/>
</dbReference>
<evidence type="ECO:0000313" key="3">
    <source>
        <dbReference type="Proteomes" id="UP000799424"/>
    </source>
</evidence>
<dbReference type="PANTHER" id="PTHR10622">
    <property type="entry name" value="HET DOMAIN-CONTAINING PROTEIN"/>
    <property type="match status" value="1"/>
</dbReference>
<name>A0A6A7AED4_9PLEO</name>
<dbReference type="PANTHER" id="PTHR10622:SF10">
    <property type="entry name" value="HET DOMAIN-CONTAINING PROTEIN"/>
    <property type="match status" value="1"/>
</dbReference>
<dbReference type="InterPro" id="IPR010730">
    <property type="entry name" value="HET"/>
</dbReference>
<protein>
    <submittedName>
        <fullName evidence="2">HET-domain-containing protein</fullName>
    </submittedName>
</protein>
<dbReference type="EMBL" id="MU006218">
    <property type="protein sequence ID" value="KAF2831622.1"/>
    <property type="molecule type" value="Genomic_DNA"/>
</dbReference>
<feature type="domain" description="Heterokaryon incompatibility" evidence="1">
    <location>
        <begin position="22"/>
        <end position="108"/>
    </location>
</feature>
<accession>A0A6A7AED4</accession>
<gene>
    <name evidence="2" type="ORF">CC86DRAFT_431489</name>
</gene>
<dbReference type="OrthoDB" id="674604at2759"/>
<keyword evidence="3" id="KW-1185">Reference proteome</keyword>
<reference evidence="2" key="1">
    <citation type="journal article" date="2020" name="Stud. Mycol.">
        <title>101 Dothideomycetes genomes: a test case for predicting lifestyles and emergence of pathogens.</title>
        <authorList>
            <person name="Haridas S."/>
            <person name="Albert R."/>
            <person name="Binder M."/>
            <person name="Bloem J."/>
            <person name="Labutti K."/>
            <person name="Salamov A."/>
            <person name="Andreopoulos B."/>
            <person name="Baker S."/>
            <person name="Barry K."/>
            <person name="Bills G."/>
            <person name="Bluhm B."/>
            <person name="Cannon C."/>
            <person name="Castanera R."/>
            <person name="Culley D."/>
            <person name="Daum C."/>
            <person name="Ezra D."/>
            <person name="Gonzalez J."/>
            <person name="Henrissat B."/>
            <person name="Kuo A."/>
            <person name="Liang C."/>
            <person name="Lipzen A."/>
            <person name="Lutzoni F."/>
            <person name="Magnuson J."/>
            <person name="Mondo S."/>
            <person name="Nolan M."/>
            <person name="Ohm R."/>
            <person name="Pangilinan J."/>
            <person name="Park H.-J."/>
            <person name="Ramirez L."/>
            <person name="Alfaro M."/>
            <person name="Sun H."/>
            <person name="Tritt A."/>
            <person name="Yoshinaga Y."/>
            <person name="Zwiers L.-H."/>
            <person name="Turgeon B."/>
            <person name="Goodwin S."/>
            <person name="Spatafora J."/>
            <person name="Crous P."/>
            <person name="Grigoriev I."/>
        </authorList>
    </citation>
    <scope>NUCLEOTIDE SEQUENCE</scope>
    <source>
        <strain evidence="2">CBS 113818</strain>
    </source>
</reference>
<organism evidence="2 3">
    <name type="scientific">Ophiobolus disseminans</name>
    <dbReference type="NCBI Taxonomy" id="1469910"/>
    <lineage>
        <taxon>Eukaryota</taxon>
        <taxon>Fungi</taxon>
        <taxon>Dikarya</taxon>
        <taxon>Ascomycota</taxon>
        <taxon>Pezizomycotina</taxon>
        <taxon>Dothideomycetes</taxon>
        <taxon>Pleosporomycetidae</taxon>
        <taxon>Pleosporales</taxon>
        <taxon>Pleosporineae</taxon>
        <taxon>Phaeosphaeriaceae</taxon>
        <taxon>Ophiobolus</taxon>
    </lineage>
</organism>
<evidence type="ECO:0000313" key="2">
    <source>
        <dbReference type="EMBL" id="KAF2831622.1"/>
    </source>
</evidence>
<dbReference type="Pfam" id="PF06985">
    <property type="entry name" value="HET"/>
    <property type="match status" value="1"/>
</dbReference>